<dbReference type="PANTHER" id="PTHR28047">
    <property type="entry name" value="PROTEIN DCG1"/>
    <property type="match status" value="1"/>
</dbReference>
<dbReference type="EMBL" id="JBHTAX010000001">
    <property type="protein sequence ID" value="MFC7189341.1"/>
    <property type="molecule type" value="Genomic_DNA"/>
</dbReference>
<comment type="caution">
    <text evidence="2">The sequence shown here is derived from an EMBL/GenBank/DDBJ whole genome shotgun (WGS) entry which is preliminary data.</text>
</comment>
<evidence type="ECO:0000256" key="1">
    <source>
        <dbReference type="ARBA" id="ARBA00038414"/>
    </source>
</evidence>
<dbReference type="SUPFAM" id="SSF53681">
    <property type="entry name" value="Aspartate/glutamate racemase"/>
    <property type="match status" value="1"/>
</dbReference>
<sequence>MSTILVLNPNTSEQMTSDIEVSAERATSDRTTTIVTQPDSGPESLESFYEYHLATIGLLDTVIEYRDSVDGIVIACYGDPGLYPLKEIFDVPVVGVAEASLATATLLGHRFSILVALQRAIPMMENMIQWYGFSDRLASVEATNLSVLELEEDTDRTVDSLSKAGERAKKAGAEVLILGCSGMTGLQERLANRMAVPVIDPVENAVRMTALLAEMDLTQSEAGLYQTPPEKEVRGDVIGNHSF</sequence>
<accession>A0ABD5YML1</accession>
<dbReference type="InterPro" id="IPR001920">
    <property type="entry name" value="Asp/Glu_race"/>
</dbReference>
<evidence type="ECO:0000313" key="2">
    <source>
        <dbReference type="EMBL" id="MFC7189341.1"/>
    </source>
</evidence>
<protein>
    <submittedName>
        <fullName evidence="2">Aspartate/glutamate racemase family protein</fullName>
    </submittedName>
</protein>
<dbReference type="Proteomes" id="UP001596417">
    <property type="component" value="Unassembled WGS sequence"/>
</dbReference>
<name>A0ABD5YML1_9EURY</name>
<dbReference type="Pfam" id="PF01177">
    <property type="entry name" value="Asp_Glu_race"/>
    <property type="match status" value="1"/>
</dbReference>
<comment type="similarity">
    <text evidence="1">Belongs to the HyuE racemase family.</text>
</comment>
<evidence type="ECO:0000313" key="3">
    <source>
        <dbReference type="Proteomes" id="UP001596417"/>
    </source>
</evidence>
<proteinExistence type="inferred from homology"/>
<dbReference type="InterPro" id="IPR015942">
    <property type="entry name" value="Asp/Glu/hydantoin_racemase"/>
</dbReference>
<gene>
    <name evidence="2" type="ORF">ACFQL7_05430</name>
</gene>
<dbReference type="RefSeq" id="WP_264555007.1">
    <property type="nucleotide sequence ID" value="NZ_CP109979.1"/>
</dbReference>
<dbReference type="InterPro" id="IPR053714">
    <property type="entry name" value="Iso_Racemase_Enz_sf"/>
</dbReference>
<organism evidence="2 3">
    <name type="scientific">Halocatena marina</name>
    <dbReference type="NCBI Taxonomy" id="2934937"/>
    <lineage>
        <taxon>Archaea</taxon>
        <taxon>Methanobacteriati</taxon>
        <taxon>Methanobacteriota</taxon>
        <taxon>Stenosarchaea group</taxon>
        <taxon>Halobacteria</taxon>
        <taxon>Halobacteriales</taxon>
        <taxon>Natronomonadaceae</taxon>
        <taxon>Halocatena</taxon>
    </lineage>
</organism>
<dbReference type="PANTHER" id="PTHR28047:SF5">
    <property type="entry name" value="PROTEIN DCG1"/>
    <property type="match status" value="1"/>
</dbReference>
<dbReference type="InterPro" id="IPR052186">
    <property type="entry name" value="Hydantoin_racemase-like"/>
</dbReference>
<dbReference type="AlphaFoldDB" id="A0ABD5YML1"/>
<dbReference type="Gene3D" id="3.40.50.12500">
    <property type="match status" value="1"/>
</dbReference>
<dbReference type="GeneID" id="76198913"/>
<keyword evidence="3" id="KW-1185">Reference proteome</keyword>
<reference evidence="2 3" key="1">
    <citation type="journal article" date="2019" name="Int. J. Syst. Evol. Microbiol.">
        <title>The Global Catalogue of Microorganisms (GCM) 10K type strain sequencing project: providing services to taxonomists for standard genome sequencing and annotation.</title>
        <authorList>
            <consortium name="The Broad Institute Genomics Platform"/>
            <consortium name="The Broad Institute Genome Sequencing Center for Infectious Disease"/>
            <person name="Wu L."/>
            <person name="Ma J."/>
        </authorList>
    </citation>
    <scope>NUCLEOTIDE SEQUENCE [LARGE SCALE GENOMIC DNA]</scope>
    <source>
        <strain evidence="2 3">RDMS1</strain>
    </source>
</reference>